<gene>
    <name evidence="3" type="ORF">BI364_13155</name>
</gene>
<feature type="chain" id="PRO_5009108357" evidence="2">
    <location>
        <begin position="32"/>
        <end position="193"/>
    </location>
</feature>
<evidence type="ECO:0000256" key="2">
    <source>
        <dbReference type="SAM" id="SignalP"/>
    </source>
</evidence>
<sequence>MSSSRKQRTLVGLAGALTVAATLCLGVPAQAADQQSAQPSAEANNKAMQMEQRFMQLRAELAQTQQEAMKKTPDLLKQEKHFRTLLVATMKRQGSDPQPKIDALNKLGKQIEDKNTANAKRQSLIAEARKTQVELIKAESKAVKDPKVAAARKKLSEDTVAAMRKINPKTDAMIAELNAIGKRLAEMHGGQGS</sequence>
<dbReference type="RefSeq" id="WP_070079142.1">
    <property type="nucleotide sequence ID" value="NZ_CP017415.1"/>
</dbReference>
<reference evidence="4" key="1">
    <citation type="submission" date="2016-09" db="EMBL/GenBank/DDBJ databases">
        <title>Acidihalobacter prosperus F5.</title>
        <authorList>
            <person name="Khaleque H.N."/>
            <person name="Ramsay J.P."/>
            <person name="Kaksonen A.H."/>
            <person name="Boxall N.J."/>
            <person name="Watkin E.L.J."/>
        </authorList>
    </citation>
    <scope>NUCLEOTIDE SEQUENCE [LARGE SCALE GENOMIC DNA]</scope>
    <source>
        <strain evidence="4">F5</strain>
    </source>
</reference>
<proteinExistence type="predicted"/>
<dbReference type="AlphaFoldDB" id="A0A1D8IQQ0"/>
<feature type="coiled-coil region" evidence="1">
    <location>
        <begin position="40"/>
        <end position="67"/>
    </location>
</feature>
<accession>A0A1D8IQQ0</accession>
<organism evidence="3 4">
    <name type="scientific">Acidihalobacter yilgarnensis</name>
    <dbReference type="NCBI Taxonomy" id="2819280"/>
    <lineage>
        <taxon>Bacteria</taxon>
        <taxon>Pseudomonadati</taxon>
        <taxon>Pseudomonadota</taxon>
        <taxon>Gammaproteobacteria</taxon>
        <taxon>Chromatiales</taxon>
        <taxon>Ectothiorhodospiraceae</taxon>
        <taxon>Acidihalobacter</taxon>
    </lineage>
</organism>
<keyword evidence="1" id="KW-0175">Coiled coil</keyword>
<keyword evidence="4" id="KW-1185">Reference proteome</keyword>
<dbReference type="KEGG" id="aprs:BI364_13155"/>
<keyword evidence="2" id="KW-0732">Signal</keyword>
<dbReference type="EMBL" id="CP017415">
    <property type="protein sequence ID" value="AOU98786.1"/>
    <property type="molecule type" value="Genomic_DNA"/>
</dbReference>
<protein>
    <submittedName>
        <fullName evidence="3">Uncharacterized protein</fullName>
    </submittedName>
</protein>
<evidence type="ECO:0000313" key="4">
    <source>
        <dbReference type="Proteomes" id="UP000095401"/>
    </source>
</evidence>
<evidence type="ECO:0000256" key="1">
    <source>
        <dbReference type="SAM" id="Coils"/>
    </source>
</evidence>
<dbReference type="Proteomes" id="UP000095401">
    <property type="component" value="Chromosome"/>
</dbReference>
<feature type="signal peptide" evidence="2">
    <location>
        <begin position="1"/>
        <end position="31"/>
    </location>
</feature>
<evidence type="ECO:0000313" key="3">
    <source>
        <dbReference type="EMBL" id="AOU98786.1"/>
    </source>
</evidence>
<name>A0A1D8IQQ0_9GAMM</name>